<dbReference type="RefSeq" id="WP_242283465.1">
    <property type="nucleotide sequence ID" value="NZ_JAKKSL010000001.1"/>
</dbReference>
<evidence type="ECO:0000256" key="4">
    <source>
        <dbReference type="ARBA" id="ARBA00022679"/>
    </source>
</evidence>
<evidence type="ECO:0000256" key="3">
    <source>
        <dbReference type="ARBA" id="ARBA00022519"/>
    </source>
</evidence>
<evidence type="ECO:0000313" key="9">
    <source>
        <dbReference type="Proteomes" id="UP001139646"/>
    </source>
</evidence>
<keyword evidence="2" id="KW-1003">Cell membrane</keyword>
<dbReference type="GO" id="GO:0016740">
    <property type="term" value="F:transferase activity"/>
    <property type="evidence" value="ECO:0007669"/>
    <property type="project" value="UniProtKB-KW"/>
</dbReference>
<comment type="caution">
    <text evidence="8">The sequence shown here is derived from an EMBL/GenBank/DDBJ whole genome shotgun (WGS) entry which is preliminary data.</text>
</comment>
<evidence type="ECO:0000256" key="5">
    <source>
        <dbReference type="ARBA" id="ARBA00023136"/>
    </source>
</evidence>
<organism evidence="8 9">
    <name type="scientific">Colwellia maritima</name>
    <dbReference type="NCBI Taxonomy" id="2912588"/>
    <lineage>
        <taxon>Bacteria</taxon>
        <taxon>Pseudomonadati</taxon>
        <taxon>Pseudomonadota</taxon>
        <taxon>Gammaproteobacteria</taxon>
        <taxon>Alteromonadales</taxon>
        <taxon>Colwelliaceae</taxon>
        <taxon>Colwellia</taxon>
    </lineage>
</organism>
<evidence type="ECO:0000256" key="2">
    <source>
        <dbReference type="ARBA" id="ARBA00022475"/>
    </source>
</evidence>
<evidence type="ECO:0000256" key="6">
    <source>
        <dbReference type="ARBA" id="ARBA00023315"/>
    </source>
</evidence>
<keyword evidence="5 7" id="KW-0472">Membrane</keyword>
<dbReference type="PANTHER" id="PTHR30606">
    <property type="entry name" value="LIPID A BIOSYNTHESIS LAUROYL ACYLTRANSFERASE"/>
    <property type="match status" value="1"/>
</dbReference>
<keyword evidence="6" id="KW-0012">Acyltransferase</keyword>
<keyword evidence="3" id="KW-0997">Cell inner membrane</keyword>
<dbReference type="InterPro" id="IPR004960">
    <property type="entry name" value="LipA_acyltrans"/>
</dbReference>
<accession>A0ABS9WYK2</accession>
<evidence type="ECO:0000256" key="1">
    <source>
        <dbReference type="ARBA" id="ARBA00004533"/>
    </source>
</evidence>
<reference evidence="8" key="1">
    <citation type="submission" date="2022-01" db="EMBL/GenBank/DDBJ databases">
        <title>Colwellia maritima, isolated from seawater.</title>
        <authorList>
            <person name="Kristyanto S."/>
            <person name="Jung J."/>
            <person name="Jeon C.O."/>
        </authorList>
    </citation>
    <scope>NUCLEOTIDE SEQUENCE</scope>
    <source>
        <strain evidence="8">MSW7</strain>
    </source>
</reference>
<evidence type="ECO:0000313" key="8">
    <source>
        <dbReference type="EMBL" id="MCI2282612.1"/>
    </source>
</evidence>
<dbReference type="PANTHER" id="PTHR30606:SF9">
    <property type="entry name" value="LIPID A BIOSYNTHESIS LAUROYLTRANSFERASE"/>
    <property type="match status" value="1"/>
</dbReference>
<evidence type="ECO:0000256" key="7">
    <source>
        <dbReference type="SAM" id="Phobius"/>
    </source>
</evidence>
<comment type="subcellular location">
    <subcellularLocation>
        <location evidence="1">Cell inner membrane</location>
    </subcellularLocation>
</comment>
<name>A0ABS9WYK2_9GAMM</name>
<gene>
    <name evidence="8" type="ORF">L3081_03340</name>
</gene>
<dbReference type="Pfam" id="PF03279">
    <property type="entry name" value="Lip_A_acyltrans"/>
    <property type="match status" value="1"/>
</dbReference>
<dbReference type="Proteomes" id="UP001139646">
    <property type="component" value="Unassembled WGS sequence"/>
</dbReference>
<keyword evidence="4 8" id="KW-0808">Transferase</keyword>
<proteinExistence type="predicted"/>
<keyword evidence="7" id="KW-0812">Transmembrane</keyword>
<keyword evidence="9" id="KW-1185">Reference proteome</keyword>
<sequence>MSQKEDLHWSKFKERGSMLGIEVLVFIHKYLGNWVFKVILFPVMVYFYLSGSIARNSIHHYLSNLNKHQHNITLTQGQLFRKGFRVFYNFGLAIVDKFDAWLGKVNIDDIDIVNKDAYQSLLNANGAVIFSAHLGNMEVCRAIFSSGEHKRKLNVITYNEHTPTFNNFLKKVNKDAAINFIHINNFGPADSIQLKQKIEDGEAIVIFADRTSVNNPDSVYQVPFMGEDAPFAKGPFALAAIMECPVFLMFCVKEEGRFKACIEEFAQPKKVKRKERNEYFTGLAIKYAQRLEYYCQKSPYQWFNFFNFWHNTKK</sequence>
<feature type="transmembrane region" description="Helical" evidence="7">
    <location>
        <begin position="21"/>
        <end position="49"/>
    </location>
</feature>
<dbReference type="CDD" id="cd07984">
    <property type="entry name" value="LPLAT_LABLAT-like"/>
    <property type="match status" value="1"/>
</dbReference>
<keyword evidence="7" id="KW-1133">Transmembrane helix</keyword>
<dbReference type="EMBL" id="JAKKSL010000001">
    <property type="protein sequence ID" value="MCI2282612.1"/>
    <property type="molecule type" value="Genomic_DNA"/>
</dbReference>
<protein>
    <submittedName>
        <fullName evidence="8">Family 2 glycosyl transferase</fullName>
    </submittedName>
</protein>